<accession>A0A382RRS7</accession>
<reference evidence="1" key="1">
    <citation type="submission" date="2018-05" db="EMBL/GenBank/DDBJ databases">
        <authorList>
            <person name="Lanie J.A."/>
            <person name="Ng W.-L."/>
            <person name="Kazmierczak K.M."/>
            <person name="Andrzejewski T.M."/>
            <person name="Davidsen T.M."/>
            <person name="Wayne K.J."/>
            <person name="Tettelin H."/>
            <person name="Glass J.I."/>
            <person name="Rusch D."/>
            <person name="Podicherti R."/>
            <person name="Tsui H.-C.T."/>
            <person name="Winkler M.E."/>
        </authorList>
    </citation>
    <scope>NUCLEOTIDE SEQUENCE</scope>
</reference>
<organism evidence="1">
    <name type="scientific">marine metagenome</name>
    <dbReference type="NCBI Taxonomy" id="408172"/>
    <lineage>
        <taxon>unclassified sequences</taxon>
        <taxon>metagenomes</taxon>
        <taxon>ecological metagenomes</taxon>
    </lineage>
</organism>
<sequence length="50" mass="5620">APCVNEAMETYGEDPTLNELIQRLVRSYFRGDPEKKAHLVEFLIGADPGE</sequence>
<name>A0A382RRS7_9ZZZZ</name>
<dbReference type="AlphaFoldDB" id="A0A382RRS7"/>
<protein>
    <submittedName>
        <fullName evidence="1">Uncharacterized protein</fullName>
    </submittedName>
</protein>
<feature type="non-terminal residue" evidence="1">
    <location>
        <position position="1"/>
    </location>
</feature>
<gene>
    <name evidence="1" type="ORF">METZ01_LOCUS352846</name>
</gene>
<proteinExistence type="predicted"/>
<dbReference type="EMBL" id="UINC01123490">
    <property type="protein sequence ID" value="SVC99992.1"/>
    <property type="molecule type" value="Genomic_DNA"/>
</dbReference>
<evidence type="ECO:0000313" key="1">
    <source>
        <dbReference type="EMBL" id="SVC99992.1"/>
    </source>
</evidence>